<reference evidence="3 4" key="1">
    <citation type="submission" date="2019-09" db="EMBL/GenBank/DDBJ databases">
        <title>Parvibaculum sedimenti sp. nov., isolated from sediment.</title>
        <authorList>
            <person name="Wang Y."/>
        </authorList>
    </citation>
    <scope>NUCLEOTIDE SEQUENCE [LARGE SCALE GENOMIC DNA]</scope>
    <source>
        <strain evidence="3 4">HXT-9</strain>
    </source>
</reference>
<dbReference type="NCBIfam" id="NF007479">
    <property type="entry name" value="PRK10069.1"/>
    <property type="match status" value="1"/>
</dbReference>
<protein>
    <submittedName>
        <fullName evidence="3">3-phenylpropionate/cinnamic acid dioxygenase subunit beta</fullName>
        <ecNumber evidence="3">1.14.12.19</ecNumber>
    </submittedName>
</protein>
<gene>
    <name evidence="3" type="ORF">F2P47_14725</name>
</gene>
<dbReference type="InterPro" id="IPR000391">
    <property type="entry name" value="Rng_hydr_dOase-bsu"/>
</dbReference>
<sequence length="174" mass="20218">MGRTITPALQQEIEQFLYHEAELLDDRKIAEWVDLMADDIHYFMPLRTTRGPRDRNLELSGAHDIAYFDESKASLQLRLRKLQTGTAWAEEPPSRTRHLVTNVRISTTAKADEYEVKSAFLLYRNRSERQTDIFAGERTDGLRRVDMPAGFKIFKRLILLDQATLEANNLSIFF</sequence>
<dbReference type="PANTHER" id="PTHR41534">
    <property type="entry name" value="BLR3401 PROTEIN"/>
    <property type="match status" value="1"/>
</dbReference>
<evidence type="ECO:0000313" key="3">
    <source>
        <dbReference type="EMBL" id="KAB7738930.1"/>
    </source>
</evidence>
<keyword evidence="4" id="KW-1185">Reference proteome</keyword>
<dbReference type="CDD" id="cd00667">
    <property type="entry name" value="ring_hydroxylating_dioxygenases_beta"/>
    <property type="match status" value="1"/>
</dbReference>
<dbReference type="Gene3D" id="3.10.450.50">
    <property type="match status" value="1"/>
</dbReference>
<evidence type="ECO:0000313" key="4">
    <source>
        <dbReference type="Proteomes" id="UP000468901"/>
    </source>
</evidence>
<dbReference type="InterPro" id="IPR032710">
    <property type="entry name" value="NTF2-like_dom_sf"/>
</dbReference>
<dbReference type="Proteomes" id="UP000468901">
    <property type="component" value="Unassembled WGS sequence"/>
</dbReference>
<evidence type="ECO:0000256" key="2">
    <source>
        <dbReference type="ARBA" id="ARBA00023002"/>
    </source>
</evidence>
<evidence type="ECO:0000256" key="1">
    <source>
        <dbReference type="ARBA" id="ARBA00009570"/>
    </source>
</evidence>
<dbReference type="EMBL" id="WESC01000015">
    <property type="protein sequence ID" value="KAB7738930.1"/>
    <property type="molecule type" value="Genomic_DNA"/>
</dbReference>
<accession>A0A6N6VHY9</accession>
<dbReference type="SUPFAM" id="SSF54427">
    <property type="entry name" value="NTF2-like"/>
    <property type="match status" value="1"/>
</dbReference>
<dbReference type="GO" id="GO:0019380">
    <property type="term" value="P:3-phenylpropionate catabolic process"/>
    <property type="evidence" value="ECO:0007669"/>
    <property type="project" value="TreeGrafter"/>
</dbReference>
<dbReference type="GO" id="GO:0008695">
    <property type="term" value="F:3-phenylpropionate dioxygenase activity"/>
    <property type="evidence" value="ECO:0007669"/>
    <property type="project" value="UniProtKB-EC"/>
</dbReference>
<dbReference type="PANTHER" id="PTHR41534:SF2">
    <property type="entry name" value="3-PHENYLPROPIONATE_CINNAMIC ACID DIOXYGENASE SUBUNIT BETA"/>
    <property type="match status" value="1"/>
</dbReference>
<keyword evidence="3" id="KW-0223">Dioxygenase</keyword>
<keyword evidence="2 3" id="KW-0560">Oxidoreductase</keyword>
<comment type="caution">
    <text evidence="3">The sequence shown here is derived from an EMBL/GenBank/DDBJ whole genome shotgun (WGS) entry which is preliminary data.</text>
</comment>
<dbReference type="AlphaFoldDB" id="A0A6N6VHY9"/>
<organism evidence="3 4">
    <name type="scientific">Parvibaculum sedimenti</name>
    <dbReference type="NCBI Taxonomy" id="2608632"/>
    <lineage>
        <taxon>Bacteria</taxon>
        <taxon>Pseudomonadati</taxon>
        <taxon>Pseudomonadota</taxon>
        <taxon>Alphaproteobacteria</taxon>
        <taxon>Hyphomicrobiales</taxon>
        <taxon>Parvibaculaceae</taxon>
        <taxon>Parvibaculum</taxon>
    </lineage>
</organism>
<dbReference type="Pfam" id="PF00866">
    <property type="entry name" value="Ring_hydroxyl_B"/>
    <property type="match status" value="1"/>
</dbReference>
<name>A0A6N6VHY9_9HYPH</name>
<proteinExistence type="inferred from homology"/>
<comment type="similarity">
    <text evidence="1">Belongs to the bacterial ring-hydroxylating dioxygenase beta subunit family.</text>
</comment>
<dbReference type="EC" id="1.14.12.19" evidence="3"/>